<dbReference type="InterPro" id="IPR000277">
    <property type="entry name" value="Cys/Met-Metab_PyrdxlP-dep_enz"/>
</dbReference>
<dbReference type="Pfam" id="PF01053">
    <property type="entry name" value="Cys_Met_Meta_PP"/>
    <property type="match status" value="1"/>
</dbReference>
<reference evidence="6 8" key="1">
    <citation type="submission" date="2016-10" db="EMBL/GenBank/DDBJ databases">
        <title>Complete Genome Sequence of Acetogen Clostridium formicoaceticum ATCC 27076.</title>
        <authorList>
            <person name="Bao T."/>
            <person name="Cheng C."/>
            <person name="Zhao J."/>
            <person name="Yang S.-T."/>
            <person name="Wang J."/>
            <person name="Wang M."/>
        </authorList>
    </citation>
    <scope>NUCLEOTIDE SEQUENCE [LARGE SCALE GENOMIC DNA]</scope>
    <source>
        <strain evidence="6 8">ATCC 27076</strain>
    </source>
</reference>
<dbReference type="InterPro" id="IPR015424">
    <property type="entry name" value="PyrdxlP-dep_Trfase"/>
</dbReference>
<accession>A0AAC9WGV0</accession>
<keyword evidence="8" id="KW-1185">Reference proteome</keyword>
<reference evidence="7 9" key="2">
    <citation type="submission" date="2017-03" db="EMBL/GenBank/DDBJ databases">
        <title>Complete sequence of Clostridium formicaceticum DSM 92.</title>
        <authorList>
            <person name="Poehlein A."/>
            <person name="Karl M."/>
            <person name="Bengelsdorf F.R."/>
            <person name="Duerre P."/>
            <person name="Daniel R."/>
        </authorList>
    </citation>
    <scope>NUCLEOTIDE SEQUENCE [LARGE SCALE GENOMIC DNA]</scope>
    <source>
        <strain evidence="7 9">DSM 92</strain>
    </source>
</reference>
<evidence type="ECO:0000256" key="3">
    <source>
        <dbReference type="ARBA" id="ARBA00022898"/>
    </source>
</evidence>
<organism evidence="7 9">
    <name type="scientific">Clostridium formicaceticum</name>
    <dbReference type="NCBI Taxonomy" id="1497"/>
    <lineage>
        <taxon>Bacteria</taxon>
        <taxon>Bacillati</taxon>
        <taxon>Bacillota</taxon>
        <taxon>Clostridia</taxon>
        <taxon>Eubacteriales</taxon>
        <taxon>Clostridiaceae</taxon>
        <taxon>Clostridium</taxon>
    </lineage>
</organism>
<evidence type="ECO:0000313" key="8">
    <source>
        <dbReference type="Proteomes" id="UP000177894"/>
    </source>
</evidence>
<dbReference type="GO" id="GO:0016846">
    <property type="term" value="F:carbon-sulfur lyase activity"/>
    <property type="evidence" value="ECO:0007669"/>
    <property type="project" value="TreeGrafter"/>
</dbReference>
<name>A0AAC9WGV0_9CLOT</name>
<dbReference type="KEGG" id="cfm:BJL90_18510"/>
<evidence type="ECO:0000256" key="4">
    <source>
        <dbReference type="PIRSR" id="PIRSR001434-2"/>
    </source>
</evidence>
<protein>
    <submittedName>
        <fullName evidence="7">Cystathionine gamma-lyase</fullName>
        <ecNumber evidence="7">4.4.1.1</ecNumber>
    </submittedName>
    <submittedName>
        <fullName evidence="6">Cystathionine gamma-synthase</fullName>
    </submittedName>
</protein>
<dbReference type="InterPro" id="IPR015422">
    <property type="entry name" value="PyrdxlP-dep_Trfase_small"/>
</dbReference>
<dbReference type="CDD" id="cd00614">
    <property type="entry name" value="CGS_like"/>
    <property type="match status" value="1"/>
</dbReference>
<dbReference type="PROSITE" id="PS00868">
    <property type="entry name" value="CYS_MET_METAB_PP"/>
    <property type="match status" value="1"/>
</dbReference>
<dbReference type="GO" id="GO:0019346">
    <property type="term" value="P:transsulfuration"/>
    <property type="evidence" value="ECO:0007669"/>
    <property type="project" value="InterPro"/>
</dbReference>
<dbReference type="PIRSF" id="PIRSF001434">
    <property type="entry name" value="CGS"/>
    <property type="match status" value="1"/>
</dbReference>
<dbReference type="SUPFAM" id="SSF53383">
    <property type="entry name" value="PLP-dependent transferases"/>
    <property type="match status" value="1"/>
</dbReference>
<dbReference type="FunFam" id="3.40.640.10:FF:000009">
    <property type="entry name" value="Cystathionine gamma-synthase homolog"/>
    <property type="match status" value="1"/>
</dbReference>
<keyword evidence="3 4" id="KW-0663">Pyridoxal phosphate</keyword>
<dbReference type="Proteomes" id="UP000192478">
    <property type="component" value="Chromosome"/>
</dbReference>
<dbReference type="FunFam" id="3.90.1150.10:FF:000033">
    <property type="entry name" value="Cystathionine gamma-synthase"/>
    <property type="match status" value="1"/>
</dbReference>
<comment type="similarity">
    <text evidence="2 5">Belongs to the trans-sulfuration enzymes family.</text>
</comment>
<feature type="modified residue" description="N6-(pyridoxal phosphate)lysine" evidence="4">
    <location>
        <position position="200"/>
    </location>
</feature>
<evidence type="ECO:0000313" key="7">
    <source>
        <dbReference type="EMBL" id="ARE88261.1"/>
    </source>
</evidence>
<dbReference type="GO" id="GO:0005737">
    <property type="term" value="C:cytoplasm"/>
    <property type="evidence" value="ECO:0007669"/>
    <property type="project" value="TreeGrafter"/>
</dbReference>
<evidence type="ECO:0000313" key="9">
    <source>
        <dbReference type="Proteomes" id="UP000192478"/>
    </source>
</evidence>
<evidence type="ECO:0000256" key="5">
    <source>
        <dbReference type="RuleBase" id="RU362118"/>
    </source>
</evidence>
<gene>
    <name evidence="7" type="primary">mccB</name>
    <name evidence="6" type="ORF">BJL90_18510</name>
    <name evidence="7" type="ORF">CLFO_26620</name>
</gene>
<comment type="cofactor">
    <cofactor evidence="1 5">
        <name>pyridoxal 5'-phosphate</name>
        <dbReference type="ChEBI" id="CHEBI:597326"/>
    </cofactor>
</comment>
<keyword evidence="7" id="KW-0456">Lyase</keyword>
<evidence type="ECO:0000313" key="6">
    <source>
        <dbReference type="EMBL" id="AOY77674.1"/>
    </source>
</evidence>
<dbReference type="PANTHER" id="PTHR11808">
    <property type="entry name" value="TRANS-SULFURATION ENZYME FAMILY MEMBER"/>
    <property type="match status" value="1"/>
</dbReference>
<dbReference type="EMBL" id="CP020559">
    <property type="protein sequence ID" value="ARE88261.1"/>
    <property type="molecule type" value="Genomic_DNA"/>
</dbReference>
<dbReference type="InterPro" id="IPR054542">
    <property type="entry name" value="Cys_met_metab_PP"/>
</dbReference>
<dbReference type="Proteomes" id="UP000177894">
    <property type="component" value="Chromosome"/>
</dbReference>
<dbReference type="GO" id="GO:0009086">
    <property type="term" value="P:methionine biosynthetic process"/>
    <property type="evidence" value="ECO:0007669"/>
    <property type="project" value="UniProtKB-ARBA"/>
</dbReference>
<dbReference type="Gene3D" id="3.90.1150.10">
    <property type="entry name" value="Aspartate Aminotransferase, domain 1"/>
    <property type="match status" value="1"/>
</dbReference>
<proteinExistence type="inferred from homology"/>
<sequence length="385" mass="42555">MKKESLNIETRLVHGSKGGDVHTGAISFPIYQSATFKHPAVNESTGYDYSRVQNPTREELENTIAALEGGTAGFAFSTGMAAIATVFHLFSSGDHIIVSDDLYGGTYRLFEEICKKNGMEFSYIDTRNIENVYQSVKSNTRGIFIETPSNPMMKVTDIEAFSKFAKTNNIVFIVDNTFLTPYFQRPLALGADIVLHSGTKYLGGHNDTLAGFVVVKEEKMKEKIELLHKTIGAVLAPFDCWLILRGIKTLGIRMEKQQENAIKIANWLRGKEQVEKVYYVGLQDHEGYAVSQKQATGFGAMISFVVKKAALAEKILKNVKVISFAESLGGVESLITYPITQTHASIPEEIRKGLGIDEGLLRLSVGIEDVNDLINDLEQAIKGEE</sequence>
<dbReference type="GO" id="GO:0030170">
    <property type="term" value="F:pyridoxal phosphate binding"/>
    <property type="evidence" value="ECO:0007669"/>
    <property type="project" value="InterPro"/>
</dbReference>
<dbReference type="EMBL" id="CP017603">
    <property type="protein sequence ID" value="AOY77674.1"/>
    <property type="molecule type" value="Genomic_DNA"/>
</dbReference>
<evidence type="ECO:0000256" key="1">
    <source>
        <dbReference type="ARBA" id="ARBA00001933"/>
    </source>
</evidence>
<evidence type="ECO:0000256" key="2">
    <source>
        <dbReference type="ARBA" id="ARBA00009077"/>
    </source>
</evidence>
<dbReference type="InterPro" id="IPR015421">
    <property type="entry name" value="PyrdxlP-dep_Trfase_major"/>
</dbReference>
<dbReference type="RefSeq" id="WP_070971591.1">
    <property type="nucleotide sequence ID" value="NZ_CP017603.1"/>
</dbReference>
<dbReference type="Gene3D" id="3.40.640.10">
    <property type="entry name" value="Type I PLP-dependent aspartate aminotransferase-like (Major domain)"/>
    <property type="match status" value="1"/>
</dbReference>
<dbReference type="EC" id="4.4.1.1" evidence="7"/>
<dbReference type="AlphaFoldDB" id="A0AAC9WGV0"/>
<dbReference type="PANTHER" id="PTHR11808:SF90">
    <property type="entry name" value="CYSTATHIONINE GAMMA-SYNTHASE"/>
    <property type="match status" value="1"/>
</dbReference>